<dbReference type="HOGENOM" id="CLU_408358_0_0_1"/>
<proteinExistence type="predicted"/>
<keyword evidence="5" id="KW-0378">Hydrolase</keyword>
<dbReference type="OMA" id="GPETHHE"/>
<gene>
    <name evidence="5" type="ORF">K437DRAFT_253604</name>
</gene>
<feature type="region of interest" description="Disordered" evidence="4">
    <location>
        <begin position="69"/>
        <end position="94"/>
    </location>
</feature>
<dbReference type="EMBL" id="JMSN01000005">
    <property type="protein sequence ID" value="KDN52960.1"/>
    <property type="molecule type" value="Genomic_DNA"/>
</dbReference>
<evidence type="ECO:0000256" key="2">
    <source>
        <dbReference type="PIRSR" id="PIRSR600246-2"/>
    </source>
</evidence>
<dbReference type="InterPro" id="IPR000246">
    <property type="entry name" value="Peptidase_T2"/>
</dbReference>
<comment type="caution">
    <text evidence="5">The sequence shown here is derived from an EMBL/GenBank/DDBJ whole genome shotgun (WGS) entry which is preliminary data.</text>
</comment>
<dbReference type="RefSeq" id="XP_013245799.1">
    <property type="nucleotide sequence ID" value="XM_013390345.1"/>
</dbReference>
<evidence type="ECO:0000313" key="6">
    <source>
        <dbReference type="Proteomes" id="UP000027361"/>
    </source>
</evidence>
<organism evidence="5 6">
    <name type="scientific">Tilletiaria anomala (strain ATCC 24038 / CBS 436.72 / UBC 951)</name>
    <dbReference type="NCBI Taxonomy" id="1037660"/>
    <lineage>
        <taxon>Eukaryota</taxon>
        <taxon>Fungi</taxon>
        <taxon>Dikarya</taxon>
        <taxon>Basidiomycota</taxon>
        <taxon>Ustilaginomycotina</taxon>
        <taxon>Exobasidiomycetes</taxon>
        <taxon>Georgefischeriales</taxon>
        <taxon>Tilletiariaceae</taxon>
        <taxon>Tilletiaria</taxon>
    </lineage>
</organism>
<dbReference type="GeneID" id="25263618"/>
<feature type="compositionally biased region" description="Acidic residues" evidence="4">
    <location>
        <begin position="288"/>
        <end position="307"/>
    </location>
</feature>
<dbReference type="PANTHER" id="PTHR10188:SF43">
    <property type="entry name" value="ASPARAGINASE (EUROFUNG)"/>
    <property type="match status" value="1"/>
</dbReference>
<evidence type="ECO:0000256" key="3">
    <source>
        <dbReference type="PIRSR" id="PIRSR600246-3"/>
    </source>
</evidence>
<evidence type="ECO:0000313" key="5">
    <source>
        <dbReference type="EMBL" id="KDN52960.1"/>
    </source>
</evidence>
<dbReference type="Gene3D" id="3.60.20.30">
    <property type="entry name" value="(Glycosyl)asparaginase"/>
    <property type="match status" value="1"/>
</dbReference>
<dbReference type="PANTHER" id="PTHR10188">
    <property type="entry name" value="L-ASPARAGINASE"/>
    <property type="match status" value="1"/>
</dbReference>
<dbReference type="InterPro" id="IPR029055">
    <property type="entry name" value="Ntn_hydrolases_N"/>
</dbReference>
<dbReference type="Proteomes" id="UP000027361">
    <property type="component" value="Unassembled WGS sequence"/>
</dbReference>
<dbReference type="Pfam" id="PF01112">
    <property type="entry name" value="Asparaginase_2"/>
    <property type="match status" value="3"/>
</dbReference>
<feature type="active site" description="Nucleophile" evidence="1">
    <location>
        <position position="462"/>
    </location>
</feature>
<feature type="compositionally biased region" description="Basic and acidic residues" evidence="4">
    <location>
        <begin position="427"/>
        <end position="441"/>
    </location>
</feature>
<feature type="region of interest" description="Disordered" evidence="4">
    <location>
        <begin position="284"/>
        <end position="324"/>
    </location>
</feature>
<feature type="binding site" evidence="2">
    <location>
        <begin position="585"/>
        <end position="588"/>
    </location>
    <ligand>
        <name>substrate</name>
    </ligand>
</feature>
<evidence type="ECO:0000256" key="1">
    <source>
        <dbReference type="PIRSR" id="PIRSR600246-1"/>
    </source>
</evidence>
<dbReference type="GO" id="GO:0005737">
    <property type="term" value="C:cytoplasm"/>
    <property type="evidence" value="ECO:0007669"/>
    <property type="project" value="TreeGrafter"/>
</dbReference>
<protein>
    <submittedName>
        <fullName evidence="5">N-terminal nucleophile aminohydrolase</fullName>
    </submittedName>
</protein>
<feature type="region of interest" description="Disordered" evidence="4">
    <location>
        <begin position="368"/>
        <end position="441"/>
    </location>
</feature>
<feature type="compositionally biased region" description="Low complexity" evidence="4">
    <location>
        <begin position="368"/>
        <end position="425"/>
    </location>
</feature>
<name>A0A066WQP5_TILAU</name>
<keyword evidence="6" id="KW-1185">Reference proteome</keyword>
<dbReference type="OrthoDB" id="2262349at2759"/>
<dbReference type="AlphaFoldDB" id="A0A066WQP5"/>
<feature type="binding site" evidence="2">
    <location>
        <begin position="490"/>
        <end position="493"/>
    </location>
    <ligand>
        <name>substrate</name>
    </ligand>
</feature>
<accession>A0A066WQP5</accession>
<dbReference type="SUPFAM" id="SSF56235">
    <property type="entry name" value="N-terminal nucleophile aminohydrolases (Ntn hydrolases)"/>
    <property type="match status" value="2"/>
</dbReference>
<reference evidence="5 6" key="1">
    <citation type="submission" date="2014-05" db="EMBL/GenBank/DDBJ databases">
        <title>Draft genome sequence of a rare smut relative, Tilletiaria anomala UBC 951.</title>
        <authorList>
            <consortium name="DOE Joint Genome Institute"/>
            <person name="Toome M."/>
            <person name="Kuo A."/>
            <person name="Henrissat B."/>
            <person name="Lipzen A."/>
            <person name="Tritt A."/>
            <person name="Yoshinaga Y."/>
            <person name="Zane M."/>
            <person name="Barry K."/>
            <person name="Grigoriev I.V."/>
            <person name="Spatafora J.W."/>
            <person name="Aimea M.C."/>
        </authorList>
    </citation>
    <scope>NUCLEOTIDE SEQUENCE [LARGE SCALE GENOMIC DNA]</scope>
    <source>
        <strain evidence="5 6">UBC 951</strain>
    </source>
</reference>
<evidence type="ECO:0000256" key="4">
    <source>
        <dbReference type="SAM" id="MobiDB-lite"/>
    </source>
</evidence>
<sequence>MTASARSSKRAGDSLHRPPITLAIHGGAGGTITPDIPPVLQAAYRARLRAALEAGYRVLEQGLPSAASSASELYGPETHHEDEDAPSSPSRGGAFRGAGNALDAVCAAVKVLEDSPLFNAGKGAVFTKDGKVECEASVMVSFPSTSVSRSGEIEKGLSACGLPIVMHDNEWFHRGCPPSERSISLPKLLSEKPLMLNPPQTTASYSNFNTQQLPATRRCAAATLVRATKNPILLARTLYLSPEDAPHVLLSGMEAEKIGWKYGCTKVENDYYWTRKRWLEHRRGLGLPDDDDDDVDEGDSDDENDDEREGKVRKHGIRDPNGLQGYTDNLLVSALKAPTPACPSAAHVAPPPSYSSAIRSVGSVDRAAAPDASSSWPSAPSASRYAALQTTPQTESTPPSSYYDRTPSLTAASASTSPSSSPPSLHGNERSETSTDSPRHPDAEVFEQFSAHFDSSALPQGTVGACAIDAQGRLAVATSTGGKTNKNTGRVGDTPSVGAGFWAERFVVDGGDSKEKAAEKQYEVDAVPMDGTTCWASPCSSLLSCFWNCLSACACLSPRKDGCRDSAGVEKWKSTDERGLALSGTGDGDYFLRVSLASLVAHRMRFLAEDAATAGQAAIKELGRNAGVGGAIVLDHTGNVTFPMNSTTMNRGYISSLSGAKPRVALFQGEQLA</sequence>
<dbReference type="InParanoid" id="A0A066WQP5"/>
<dbReference type="GO" id="GO:0016787">
    <property type="term" value="F:hydrolase activity"/>
    <property type="evidence" value="ECO:0007669"/>
    <property type="project" value="UniProtKB-KW"/>
</dbReference>
<feature type="site" description="Cleavage; by autolysis" evidence="3">
    <location>
        <begin position="461"/>
        <end position="462"/>
    </location>
</feature>
<dbReference type="STRING" id="1037660.A0A066WQP5"/>
<feature type="region of interest" description="Disordered" evidence="4">
    <location>
        <begin position="1"/>
        <end position="32"/>
    </location>
</feature>